<feature type="domain" description="Carrier" evidence="4">
    <location>
        <begin position="620"/>
        <end position="673"/>
    </location>
</feature>
<dbReference type="AlphaFoldDB" id="A0A6G1IC95"/>
<dbReference type="InterPro" id="IPR051414">
    <property type="entry name" value="Adenylate-forming_Reductase"/>
</dbReference>
<reference evidence="5" key="1">
    <citation type="journal article" date="2020" name="Stud. Mycol.">
        <title>101 Dothideomycetes genomes: a test case for predicting lifestyles and emergence of pathogens.</title>
        <authorList>
            <person name="Haridas S."/>
            <person name="Albert R."/>
            <person name="Binder M."/>
            <person name="Bloem J."/>
            <person name="Labutti K."/>
            <person name="Salamov A."/>
            <person name="Andreopoulos B."/>
            <person name="Baker S."/>
            <person name="Barry K."/>
            <person name="Bills G."/>
            <person name="Bluhm B."/>
            <person name="Cannon C."/>
            <person name="Castanera R."/>
            <person name="Culley D."/>
            <person name="Daum C."/>
            <person name="Ezra D."/>
            <person name="Gonzalez J."/>
            <person name="Henrissat B."/>
            <person name="Kuo A."/>
            <person name="Liang C."/>
            <person name="Lipzen A."/>
            <person name="Lutzoni F."/>
            <person name="Magnuson J."/>
            <person name="Mondo S."/>
            <person name="Nolan M."/>
            <person name="Ohm R."/>
            <person name="Pangilinan J."/>
            <person name="Park H.-J."/>
            <person name="Ramirez L."/>
            <person name="Alfaro M."/>
            <person name="Sun H."/>
            <person name="Tritt A."/>
            <person name="Yoshinaga Y."/>
            <person name="Zwiers L.-H."/>
            <person name="Turgeon B."/>
            <person name="Goodwin S."/>
            <person name="Spatafora J."/>
            <person name="Crous P."/>
            <person name="Grigoriev I."/>
        </authorList>
    </citation>
    <scope>NUCLEOTIDE SEQUENCE</scope>
    <source>
        <strain evidence="5">CBS 122367</strain>
    </source>
</reference>
<proteinExistence type="predicted"/>
<dbReference type="OrthoDB" id="429813at2759"/>
<keyword evidence="1" id="KW-0596">Phosphopantetheine</keyword>
<dbReference type="Pfam" id="PF00501">
    <property type="entry name" value="AMP-binding"/>
    <property type="match status" value="1"/>
</dbReference>
<dbReference type="Pfam" id="PF00550">
    <property type="entry name" value="PP-binding"/>
    <property type="match status" value="1"/>
</dbReference>
<name>A0A6G1IC95_9PLEO</name>
<keyword evidence="6" id="KW-1185">Reference proteome</keyword>
<dbReference type="InterPro" id="IPR000873">
    <property type="entry name" value="AMP-dep_synth/lig_dom"/>
</dbReference>
<evidence type="ECO:0000259" key="3">
    <source>
        <dbReference type="Pfam" id="PF00501"/>
    </source>
</evidence>
<dbReference type="Pfam" id="PF23562">
    <property type="entry name" value="AMP-binding_C_3"/>
    <property type="match status" value="1"/>
</dbReference>
<gene>
    <name evidence="5" type="ORF">K458DRAFT_482203</name>
</gene>
<dbReference type="InterPro" id="IPR042099">
    <property type="entry name" value="ANL_N_sf"/>
</dbReference>
<dbReference type="PANTHER" id="PTHR43439">
    <property type="entry name" value="PHENYLACETATE-COENZYME A LIGASE"/>
    <property type="match status" value="1"/>
</dbReference>
<keyword evidence="2" id="KW-0597">Phosphoprotein</keyword>
<organism evidence="5 6">
    <name type="scientific">Lentithecium fluviatile CBS 122367</name>
    <dbReference type="NCBI Taxonomy" id="1168545"/>
    <lineage>
        <taxon>Eukaryota</taxon>
        <taxon>Fungi</taxon>
        <taxon>Dikarya</taxon>
        <taxon>Ascomycota</taxon>
        <taxon>Pezizomycotina</taxon>
        <taxon>Dothideomycetes</taxon>
        <taxon>Pleosporomycetidae</taxon>
        <taxon>Pleosporales</taxon>
        <taxon>Massarineae</taxon>
        <taxon>Lentitheciaceae</taxon>
        <taxon>Lentithecium</taxon>
    </lineage>
</organism>
<feature type="domain" description="AMP-dependent synthetase/ligase" evidence="3">
    <location>
        <begin position="37"/>
        <end position="334"/>
    </location>
</feature>
<dbReference type="Gene3D" id="3.40.50.12780">
    <property type="entry name" value="N-terminal domain of ligase-like"/>
    <property type="match status" value="1"/>
</dbReference>
<evidence type="ECO:0000256" key="2">
    <source>
        <dbReference type="ARBA" id="ARBA00022553"/>
    </source>
</evidence>
<evidence type="ECO:0000256" key="1">
    <source>
        <dbReference type="ARBA" id="ARBA00022450"/>
    </source>
</evidence>
<evidence type="ECO:0000313" key="5">
    <source>
        <dbReference type="EMBL" id="KAF2675660.1"/>
    </source>
</evidence>
<evidence type="ECO:0000259" key="4">
    <source>
        <dbReference type="Pfam" id="PF00550"/>
    </source>
</evidence>
<sequence>MEFTPDLSVPANCGKRLLPAVLDEIAANDPTRIFISVPKSSHLSQGFKDIDYGTFSKAVDKYAGWLRTQFDEHAGQETILYFGPLDIRYLLVILDTPKAGYILFFSSNRNSIEAHQSIAEMARCETILVPDDAPIILDQILKTLPWKTQIPILPLSYFFEDLDKAKHIPFTLTWEEDKDNPFCVLHISGSTGVPKPVFVTYGTFACNDAHQLIPSLGGKPKLVNFLKGKRYFLALPPFHAACLTFSIGYNNFAGVISVIPLPSRDSTCLLPSLLPRPLTADLMNEIYKHGNLGGVLSAPSLIVDCFNNTEYYKTMLSNIKFISYVGGALPAEIGNESYLAISESLGHTFVQHEESGYHELVIKRDPERAFLQGVFSTFPDKQTFNSGDLSEQHPTNLHSWAFRARTDDIIAFTTADKLNPITMESTISTNPRVKSAVIGGQGKFQASLLIEPHIYPQNGEEEQFIKDVWPTVLEASRACPAHAGKPIPRARKGTVQRQGALHLYKSEFEELCERVQPTIKKEVTNTVAAKATIPELITPAAQKIDTPAKVLPGLLDAVIQTAFAQMLSGLGGGEAASQATSKPLTNSTDNGNPVINDTSIDLAIGVTSPLKLSGPSLYFDDSNLFDVGLDSLQVKSLVHVLNQYLTRTHPGVGELEAKLVYEKSTVREILEMIQVAMG</sequence>
<dbReference type="EMBL" id="MU005655">
    <property type="protein sequence ID" value="KAF2675660.1"/>
    <property type="molecule type" value="Genomic_DNA"/>
</dbReference>
<protein>
    <submittedName>
        <fullName evidence="5">Acetyl-CoA synthetase-like protein</fullName>
    </submittedName>
</protein>
<accession>A0A6G1IC95</accession>
<dbReference type="PANTHER" id="PTHR43439:SF2">
    <property type="entry name" value="ENZYME, PUTATIVE (JCVI)-RELATED"/>
    <property type="match status" value="1"/>
</dbReference>
<evidence type="ECO:0000313" key="6">
    <source>
        <dbReference type="Proteomes" id="UP000799291"/>
    </source>
</evidence>
<dbReference type="SUPFAM" id="SSF56801">
    <property type="entry name" value="Acetyl-CoA synthetase-like"/>
    <property type="match status" value="1"/>
</dbReference>
<dbReference type="InterPro" id="IPR009081">
    <property type="entry name" value="PP-bd_ACP"/>
</dbReference>
<dbReference type="Proteomes" id="UP000799291">
    <property type="component" value="Unassembled WGS sequence"/>
</dbReference>